<dbReference type="VEuPathDB" id="FungiDB:HMPREF1544_00196"/>
<dbReference type="Proteomes" id="UP000014254">
    <property type="component" value="Unassembled WGS sequence"/>
</dbReference>
<dbReference type="EMBL" id="KE123896">
    <property type="protein sequence ID" value="EPB93122.1"/>
    <property type="molecule type" value="Genomic_DNA"/>
</dbReference>
<reference evidence="2" key="1">
    <citation type="submission" date="2013-05" db="EMBL/GenBank/DDBJ databases">
        <title>The Genome sequence of Mucor circinelloides f. circinelloides 1006PhL.</title>
        <authorList>
            <consortium name="The Broad Institute Genomics Platform"/>
            <person name="Cuomo C."/>
            <person name="Earl A."/>
            <person name="Findley K."/>
            <person name="Lee S.C."/>
            <person name="Walker B."/>
            <person name="Young S."/>
            <person name="Zeng Q."/>
            <person name="Gargeya S."/>
            <person name="Fitzgerald M."/>
            <person name="Haas B."/>
            <person name="Abouelleil A."/>
            <person name="Allen A.W."/>
            <person name="Alvarado L."/>
            <person name="Arachchi H.M."/>
            <person name="Berlin A.M."/>
            <person name="Chapman S.B."/>
            <person name="Gainer-Dewar J."/>
            <person name="Goldberg J."/>
            <person name="Griggs A."/>
            <person name="Gujja S."/>
            <person name="Hansen M."/>
            <person name="Howarth C."/>
            <person name="Imamovic A."/>
            <person name="Ireland A."/>
            <person name="Larimer J."/>
            <person name="McCowan C."/>
            <person name="Murphy C."/>
            <person name="Pearson M."/>
            <person name="Poon T.W."/>
            <person name="Priest M."/>
            <person name="Roberts A."/>
            <person name="Saif S."/>
            <person name="Shea T."/>
            <person name="Sisk P."/>
            <person name="Sykes S."/>
            <person name="Wortman J."/>
            <person name="Nusbaum C."/>
            <person name="Birren B."/>
        </authorList>
    </citation>
    <scope>NUCLEOTIDE SEQUENCE [LARGE SCALE GENOMIC DNA]</scope>
    <source>
        <strain evidence="2">1006PhL</strain>
    </source>
</reference>
<evidence type="ECO:0000313" key="2">
    <source>
        <dbReference type="Proteomes" id="UP000014254"/>
    </source>
</evidence>
<protein>
    <submittedName>
        <fullName evidence="1">Uncharacterized protein</fullName>
    </submittedName>
</protein>
<name>S2JXA8_MUCC1</name>
<gene>
    <name evidence="1" type="ORF">HMPREF1544_00196</name>
</gene>
<keyword evidence="2" id="KW-1185">Reference proteome</keyword>
<organism evidence="1 2">
    <name type="scientific">Mucor circinelloides f. circinelloides (strain 1006PhL)</name>
    <name type="common">Mucormycosis agent</name>
    <name type="synonym">Calyptromyces circinelloides</name>
    <dbReference type="NCBI Taxonomy" id="1220926"/>
    <lineage>
        <taxon>Eukaryota</taxon>
        <taxon>Fungi</taxon>
        <taxon>Fungi incertae sedis</taxon>
        <taxon>Mucoromycota</taxon>
        <taxon>Mucoromycotina</taxon>
        <taxon>Mucoromycetes</taxon>
        <taxon>Mucorales</taxon>
        <taxon>Mucorineae</taxon>
        <taxon>Mucoraceae</taxon>
        <taxon>Mucor</taxon>
    </lineage>
</organism>
<evidence type="ECO:0000313" key="1">
    <source>
        <dbReference type="EMBL" id="EPB93122.1"/>
    </source>
</evidence>
<dbReference type="OrthoDB" id="2409254at2759"/>
<proteinExistence type="predicted"/>
<accession>S2JXA8</accession>
<dbReference type="InParanoid" id="S2JXA8"/>
<dbReference type="AlphaFoldDB" id="S2JXA8"/>
<sequence length="71" mass="8325">MALRKIKKASAIFNHLLSAGIETVSQYKKALIIMYDYQFEHQAILWASPKKTKELLDLIKKYNHDLVYDQV</sequence>